<evidence type="ECO:0000313" key="1">
    <source>
        <dbReference type="EMBL" id="KAK9685401.1"/>
    </source>
</evidence>
<dbReference type="InterPro" id="IPR025563">
    <property type="entry name" value="DUF4286"/>
</dbReference>
<protein>
    <submittedName>
        <fullName evidence="1">Uncharacterized protein</fullName>
    </submittedName>
</protein>
<dbReference type="Proteomes" id="UP001479436">
    <property type="component" value="Unassembled WGS sequence"/>
</dbReference>
<keyword evidence="2" id="KW-1185">Reference proteome</keyword>
<reference evidence="1 2" key="1">
    <citation type="submission" date="2023-04" db="EMBL/GenBank/DDBJ databases">
        <title>Genome of Basidiobolus ranarum AG-B5.</title>
        <authorList>
            <person name="Stajich J.E."/>
            <person name="Carter-House D."/>
            <person name="Gryganskyi A."/>
        </authorList>
    </citation>
    <scope>NUCLEOTIDE SEQUENCE [LARGE SCALE GENOMIC DNA]</scope>
    <source>
        <strain evidence="1 2">AG-B5</strain>
    </source>
</reference>
<sequence>MSISSLNRPVSYHKMSTLPTGTLIYEVNLSVPKDKYEDYLGWLSAFVRNTCESVDGFISVNVFNQPKPAGLFWLSEEGDSKIYLTVHYTIQSQEHLETYLEKEQPEVAKAEYDRFHYLVTSRRVLKVLM</sequence>
<proteinExistence type="predicted"/>
<gene>
    <name evidence="1" type="ORF">K7432_015507</name>
</gene>
<accession>A0ABR2VMZ1</accession>
<dbReference type="Pfam" id="PF14114">
    <property type="entry name" value="DUF4286"/>
    <property type="match status" value="1"/>
</dbReference>
<comment type="caution">
    <text evidence="1">The sequence shown here is derived from an EMBL/GenBank/DDBJ whole genome shotgun (WGS) entry which is preliminary data.</text>
</comment>
<evidence type="ECO:0000313" key="2">
    <source>
        <dbReference type="Proteomes" id="UP001479436"/>
    </source>
</evidence>
<name>A0ABR2VMZ1_9FUNG</name>
<dbReference type="EMBL" id="JASJQH010009006">
    <property type="protein sequence ID" value="KAK9685401.1"/>
    <property type="molecule type" value="Genomic_DNA"/>
</dbReference>
<organism evidence="1 2">
    <name type="scientific">Basidiobolus ranarum</name>
    <dbReference type="NCBI Taxonomy" id="34480"/>
    <lineage>
        <taxon>Eukaryota</taxon>
        <taxon>Fungi</taxon>
        <taxon>Fungi incertae sedis</taxon>
        <taxon>Zoopagomycota</taxon>
        <taxon>Entomophthoromycotina</taxon>
        <taxon>Basidiobolomycetes</taxon>
        <taxon>Basidiobolales</taxon>
        <taxon>Basidiobolaceae</taxon>
        <taxon>Basidiobolus</taxon>
    </lineage>
</organism>